<evidence type="ECO:0000256" key="1">
    <source>
        <dbReference type="SAM" id="MobiDB-lite"/>
    </source>
</evidence>
<feature type="region of interest" description="Disordered" evidence="1">
    <location>
        <begin position="165"/>
        <end position="188"/>
    </location>
</feature>
<evidence type="ECO:0000313" key="2">
    <source>
        <dbReference type="EMBL" id="GFO13927.1"/>
    </source>
</evidence>
<reference evidence="2 3" key="1">
    <citation type="journal article" date="2021" name="Elife">
        <title>Chloroplast acquisition without the gene transfer in kleptoplastic sea slugs, Plakobranchus ocellatus.</title>
        <authorList>
            <person name="Maeda T."/>
            <person name="Takahashi S."/>
            <person name="Yoshida T."/>
            <person name="Shimamura S."/>
            <person name="Takaki Y."/>
            <person name="Nagai Y."/>
            <person name="Toyoda A."/>
            <person name="Suzuki Y."/>
            <person name="Arimoto A."/>
            <person name="Ishii H."/>
            <person name="Satoh N."/>
            <person name="Nishiyama T."/>
            <person name="Hasebe M."/>
            <person name="Maruyama T."/>
            <person name="Minagawa J."/>
            <person name="Obokata J."/>
            <person name="Shigenobu S."/>
        </authorList>
    </citation>
    <scope>NUCLEOTIDE SEQUENCE [LARGE SCALE GENOMIC DNA]</scope>
</reference>
<accession>A0AAV4B344</accession>
<dbReference type="AlphaFoldDB" id="A0AAV4B344"/>
<gene>
    <name evidence="2" type="ORF">PoB_004043200</name>
</gene>
<organism evidence="2 3">
    <name type="scientific">Plakobranchus ocellatus</name>
    <dbReference type="NCBI Taxonomy" id="259542"/>
    <lineage>
        <taxon>Eukaryota</taxon>
        <taxon>Metazoa</taxon>
        <taxon>Spiralia</taxon>
        <taxon>Lophotrochozoa</taxon>
        <taxon>Mollusca</taxon>
        <taxon>Gastropoda</taxon>
        <taxon>Heterobranchia</taxon>
        <taxon>Euthyneura</taxon>
        <taxon>Panpulmonata</taxon>
        <taxon>Sacoglossa</taxon>
        <taxon>Placobranchoidea</taxon>
        <taxon>Plakobranchidae</taxon>
        <taxon>Plakobranchus</taxon>
    </lineage>
</organism>
<sequence>MDDLPQNHMIVFRRKDNERPIFSSPTDSVFLPLQFSDVRVADSEGSGLVILGNAEGRYCLHAKYSTGGAQHFEFQYFPLFTLPPAKTTVSERAARRFSRADLTPNLPQVLSVLEVNGRLKTEAASGEALSRHQAVTAVPSVSDSGTDISDISDWGSLSDLEDSFQNPIYEKEKDPDPDYPESKKKKKR</sequence>
<feature type="compositionally biased region" description="Basic and acidic residues" evidence="1">
    <location>
        <begin position="169"/>
        <end position="182"/>
    </location>
</feature>
<name>A0AAV4B344_9GAST</name>
<dbReference type="Proteomes" id="UP000735302">
    <property type="component" value="Unassembled WGS sequence"/>
</dbReference>
<keyword evidence="3" id="KW-1185">Reference proteome</keyword>
<protein>
    <submittedName>
        <fullName evidence="2">Uncharacterized protein</fullName>
    </submittedName>
</protein>
<comment type="caution">
    <text evidence="2">The sequence shown here is derived from an EMBL/GenBank/DDBJ whole genome shotgun (WGS) entry which is preliminary data.</text>
</comment>
<proteinExistence type="predicted"/>
<dbReference type="EMBL" id="BLXT01004521">
    <property type="protein sequence ID" value="GFO13927.1"/>
    <property type="molecule type" value="Genomic_DNA"/>
</dbReference>
<evidence type="ECO:0000313" key="3">
    <source>
        <dbReference type="Proteomes" id="UP000735302"/>
    </source>
</evidence>